<comment type="caution">
    <text evidence="2">The sequence shown here is derived from an EMBL/GenBank/DDBJ whole genome shotgun (WGS) entry which is preliminary data.</text>
</comment>
<dbReference type="PROSITE" id="PS51186">
    <property type="entry name" value="GNAT"/>
    <property type="match status" value="1"/>
</dbReference>
<dbReference type="EMBL" id="JAVDPF010000013">
    <property type="protein sequence ID" value="KAL1877742.1"/>
    <property type="molecule type" value="Genomic_DNA"/>
</dbReference>
<feature type="domain" description="N-acetyltransferase" evidence="1">
    <location>
        <begin position="1"/>
        <end position="139"/>
    </location>
</feature>
<dbReference type="InterPro" id="IPR000182">
    <property type="entry name" value="GNAT_dom"/>
</dbReference>
<name>A0ABR3XP19_9EURO</name>
<dbReference type="Pfam" id="PF13508">
    <property type="entry name" value="Acetyltransf_7"/>
    <property type="match status" value="1"/>
</dbReference>
<dbReference type="CDD" id="cd04301">
    <property type="entry name" value="NAT_SF"/>
    <property type="match status" value="1"/>
</dbReference>
<sequence>MECFKATDGDLNAIIGYIVLARKTATKGDSMAPGQSADNGYNVPEGINPGLLAEVSAANISISQATENIDRYELIYMCVEPSYQRQGVGSSLLQLGFDRARAEGLPLVVAGEAPAYGFFDTVGFKETRHIDIDLRKYTPANSGFGNFRLTGMIWKH</sequence>
<dbReference type="Gene3D" id="3.40.630.30">
    <property type="match status" value="1"/>
</dbReference>
<gene>
    <name evidence="2" type="ORF">Plec18167_004711</name>
</gene>
<proteinExistence type="predicted"/>
<protein>
    <recommendedName>
        <fullName evidence="1">N-acetyltransferase domain-containing protein</fullName>
    </recommendedName>
</protein>
<dbReference type="InterPro" id="IPR052523">
    <property type="entry name" value="Trichothecene_AcTrans"/>
</dbReference>
<dbReference type="InterPro" id="IPR016181">
    <property type="entry name" value="Acyl_CoA_acyltransferase"/>
</dbReference>
<dbReference type="SUPFAM" id="SSF55729">
    <property type="entry name" value="Acyl-CoA N-acyltransferases (Nat)"/>
    <property type="match status" value="1"/>
</dbReference>
<dbReference type="PANTHER" id="PTHR42791">
    <property type="entry name" value="GNAT FAMILY ACETYLTRANSFERASE"/>
    <property type="match status" value="1"/>
</dbReference>
<dbReference type="PANTHER" id="PTHR42791:SF4">
    <property type="entry name" value="ACETYLTRANSFERASE, GNAT FAMILY FAMILY (AFU_ORTHOLOGUE AFUA_4G09540)-RELATED"/>
    <property type="match status" value="1"/>
</dbReference>
<evidence type="ECO:0000313" key="3">
    <source>
        <dbReference type="Proteomes" id="UP001583193"/>
    </source>
</evidence>
<reference evidence="2 3" key="1">
    <citation type="journal article" date="2024" name="IMA Fungus">
        <title>IMA Genome - F19 : A genome assembly and annotation guide to empower mycologists, including annotated draft genome sequences of Ceratocystis pirilliformis, Diaporthe australafricana, Fusarium ophioides, Paecilomyces lecythidis, and Sporothrix stenoceras.</title>
        <authorList>
            <person name="Aylward J."/>
            <person name="Wilson A.M."/>
            <person name="Visagie C.M."/>
            <person name="Spraker J."/>
            <person name="Barnes I."/>
            <person name="Buitendag C."/>
            <person name="Ceriani C."/>
            <person name="Del Mar Angel L."/>
            <person name="du Plessis D."/>
            <person name="Fuchs T."/>
            <person name="Gasser K."/>
            <person name="Kramer D."/>
            <person name="Li W."/>
            <person name="Munsamy K."/>
            <person name="Piso A."/>
            <person name="Price J.L."/>
            <person name="Sonnekus B."/>
            <person name="Thomas C."/>
            <person name="van der Nest A."/>
            <person name="van Dijk A."/>
            <person name="van Heerden A."/>
            <person name="van Vuuren N."/>
            <person name="Yilmaz N."/>
            <person name="Duong T.A."/>
            <person name="van der Merwe N.A."/>
            <person name="Wingfield M.J."/>
            <person name="Wingfield B.D."/>
        </authorList>
    </citation>
    <scope>NUCLEOTIDE SEQUENCE [LARGE SCALE GENOMIC DNA]</scope>
    <source>
        <strain evidence="2 3">CMW 18167</strain>
    </source>
</reference>
<evidence type="ECO:0000259" key="1">
    <source>
        <dbReference type="PROSITE" id="PS51186"/>
    </source>
</evidence>
<organism evidence="2 3">
    <name type="scientific">Paecilomyces lecythidis</name>
    <dbReference type="NCBI Taxonomy" id="3004212"/>
    <lineage>
        <taxon>Eukaryota</taxon>
        <taxon>Fungi</taxon>
        <taxon>Dikarya</taxon>
        <taxon>Ascomycota</taxon>
        <taxon>Pezizomycotina</taxon>
        <taxon>Eurotiomycetes</taxon>
        <taxon>Eurotiomycetidae</taxon>
        <taxon>Eurotiales</taxon>
        <taxon>Thermoascaceae</taxon>
        <taxon>Paecilomyces</taxon>
    </lineage>
</organism>
<evidence type="ECO:0000313" key="2">
    <source>
        <dbReference type="EMBL" id="KAL1877742.1"/>
    </source>
</evidence>
<accession>A0ABR3XP19</accession>
<keyword evidence="3" id="KW-1185">Reference proteome</keyword>
<dbReference type="Proteomes" id="UP001583193">
    <property type="component" value="Unassembled WGS sequence"/>
</dbReference>